<dbReference type="KEGG" id="doa:AXF15_06415"/>
<name>A0A0X8JQ38_9BACT</name>
<dbReference type="RefSeq" id="WP_066604912.1">
    <property type="nucleotide sequence ID" value="NZ_CP014230.1"/>
</dbReference>
<dbReference type="GO" id="GO:0046872">
    <property type="term" value="F:metal ion binding"/>
    <property type="evidence" value="ECO:0007669"/>
    <property type="project" value="UniProtKB-KW"/>
</dbReference>
<protein>
    <recommendedName>
        <fullName evidence="7">MPN domain-containing protein</fullName>
    </recommendedName>
</protein>
<evidence type="ECO:0000259" key="7">
    <source>
        <dbReference type="PROSITE" id="PS50249"/>
    </source>
</evidence>
<reference evidence="9" key="1">
    <citation type="submission" date="2016-02" db="EMBL/GenBank/DDBJ databases">
        <authorList>
            <person name="Holder M.E."/>
            <person name="Ajami N.J."/>
            <person name="Petrosino J.F."/>
        </authorList>
    </citation>
    <scope>NUCLEOTIDE SEQUENCE [LARGE SCALE GENOMIC DNA]</scope>
    <source>
        <strain evidence="9">DSM 12838</strain>
    </source>
</reference>
<sequence length="223" mass="25108">MVEHHLGHRQRLRERLNASPRSLADYELLELLLTYVLPRRDTKPLAKDILARFGSLDRALMADPAALRDIPGLGDAVVTFWTALRECLVRKSAAPLARRETFSSPEQVRELVRARLGGLTKEEFWVILTDTQNRLLCFERVSRGTVDQTPAYPREILELALRHHASGVILVHNHPGGSPNPSRQDRELTDTLSRLSSELGLRLLDHLIVAGDDFVSFRASGLL</sequence>
<dbReference type="Pfam" id="PF04002">
    <property type="entry name" value="RadC"/>
    <property type="match status" value="1"/>
</dbReference>
<gene>
    <name evidence="8" type="ORF">AXF15_06415</name>
</gene>
<dbReference type="AlphaFoldDB" id="A0A0X8JQ38"/>
<dbReference type="InterPro" id="IPR010994">
    <property type="entry name" value="RuvA_2-like"/>
</dbReference>
<evidence type="ECO:0000256" key="1">
    <source>
        <dbReference type="ARBA" id="ARBA00022670"/>
    </source>
</evidence>
<dbReference type="InterPro" id="IPR037518">
    <property type="entry name" value="MPN"/>
</dbReference>
<dbReference type="PANTHER" id="PTHR30471:SF3">
    <property type="entry name" value="UPF0758 PROTEIN YEES-RELATED"/>
    <property type="match status" value="1"/>
</dbReference>
<dbReference type="PROSITE" id="PS50249">
    <property type="entry name" value="MPN"/>
    <property type="match status" value="1"/>
</dbReference>
<keyword evidence="3" id="KW-0378">Hydrolase</keyword>
<dbReference type="Proteomes" id="UP000063964">
    <property type="component" value="Chromosome"/>
</dbReference>
<evidence type="ECO:0000256" key="5">
    <source>
        <dbReference type="ARBA" id="ARBA00023049"/>
    </source>
</evidence>
<evidence type="ECO:0000256" key="6">
    <source>
        <dbReference type="RuleBase" id="RU003797"/>
    </source>
</evidence>
<dbReference type="NCBIfam" id="NF000642">
    <property type="entry name" value="PRK00024.1"/>
    <property type="match status" value="1"/>
</dbReference>
<evidence type="ECO:0000256" key="4">
    <source>
        <dbReference type="ARBA" id="ARBA00022833"/>
    </source>
</evidence>
<evidence type="ECO:0000313" key="9">
    <source>
        <dbReference type="Proteomes" id="UP000063964"/>
    </source>
</evidence>
<evidence type="ECO:0000256" key="3">
    <source>
        <dbReference type="ARBA" id="ARBA00022801"/>
    </source>
</evidence>
<feature type="domain" description="MPN" evidence="7">
    <location>
        <begin position="101"/>
        <end position="223"/>
    </location>
</feature>
<dbReference type="STRING" id="888061.AXF15_06415"/>
<keyword evidence="4" id="KW-0862">Zinc</keyword>
<keyword evidence="9" id="KW-1185">Reference proteome</keyword>
<keyword evidence="5" id="KW-0482">Metalloprotease</keyword>
<dbReference type="GO" id="GO:0008237">
    <property type="term" value="F:metallopeptidase activity"/>
    <property type="evidence" value="ECO:0007669"/>
    <property type="project" value="UniProtKB-KW"/>
</dbReference>
<comment type="similarity">
    <text evidence="6">Belongs to the UPF0758 family.</text>
</comment>
<keyword evidence="2" id="KW-0479">Metal-binding</keyword>
<dbReference type="SUPFAM" id="SSF102712">
    <property type="entry name" value="JAB1/MPN domain"/>
    <property type="match status" value="1"/>
</dbReference>
<dbReference type="OrthoDB" id="9804482at2"/>
<dbReference type="Gene3D" id="3.40.140.10">
    <property type="entry name" value="Cytidine Deaminase, domain 2"/>
    <property type="match status" value="1"/>
</dbReference>
<accession>A0A0X8JQ38</accession>
<dbReference type="SUPFAM" id="SSF47781">
    <property type="entry name" value="RuvA domain 2-like"/>
    <property type="match status" value="1"/>
</dbReference>
<dbReference type="EMBL" id="CP014230">
    <property type="protein sequence ID" value="AMD92771.1"/>
    <property type="molecule type" value="Genomic_DNA"/>
</dbReference>
<organism evidence="8 9">
    <name type="scientific">Desulfomicrobium orale DSM 12838</name>
    <dbReference type="NCBI Taxonomy" id="888061"/>
    <lineage>
        <taxon>Bacteria</taxon>
        <taxon>Pseudomonadati</taxon>
        <taxon>Thermodesulfobacteriota</taxon>
        <taxon>Desulfovibrionia</taxon>
        <taxon>Desulfovibrionales</taxon>
        <taxon>Desulfomicrobiaceae</taxon>
        <taxon>Desulfomicrobium</taxon>
    </lineage>
</organism>
<dbReference type="InterPro" id="IPR001405">
    <property type="entry name" value="UPF0758"/>
</dbReference>
<evidence type="ECO:0000256" key="2">
    <source>
        <dbReference type="ARBA" id="ARBA00022723"/>
    </source>
</evidence>
<dbReference type="CDD" id="cd08071">
    <property type="entry name" value="MPN_DUF2466"/>
    <property type="match status" value="1"/>
</dbReference>
<dbReference type="NCBIfam" id="TIGR00608">
    <property type="entry name" value="radc"/>
    <property type="match status" value="1"/>
</dbReference>
<dbReference type="InterPro" id="IPR025657">
    <property type="entry name" value="RadC_JAB"/>
</dbReference>
<evidence type="ECO:0000313" key="8">
    <source>
        <dbReference type="EMBL" id="AMD92771.1"/>
    </source>
</evidence>
<proteinExistence type="inferred from homology"/>
<dbReference type="GO" id="GO:0006508">
    <property type="term" value="P:proteolysis"/>
    <property type="evidence" value="ECO:0007669"/>
    <property type="project" value="UniProtKB-KW"/>
</dbReference>
<keyword evidence="1" id="KW-0645">Protease</keyword>
<dbReference type="PANTHER" id="PTHR30471">
    <property type="entry name" value="DNA REPAIR PROTEIN RADC"/>
    <property type="match status" value="1"/>
</dbReference>